<dbReference type="RefSeq" id="WP_093461332.1">
    <property type="nucleotide sequence ID" value="NZ_FNST01000002.1"/>
</dbReference>
<accession>A0A1H4MAT0</accession>
<evidence type="ECO:0000313" key="2">
    <source>
        <dbReference type="EMBL" id="SEB79937.1"/>
    </source>
</evidence>
<keyword evidence="3" id="KW-1185">Reference proteome</keyword>
<sequence length="63" mass="6893">MATKPQWRTSSYTKSDTCVEVADNTPGVVLVRDSNHRDGGCLTLRPAIWSSFVDFVKAGAVLH</sequence>
<dbReference type="Pfam" id="PF04149">
    <property type="entry name" value="DUF397"/>
    <property type="match status" value="1"/>
</dbReference>
<evidence type="ECO:0000259" key="1">
    <source>
        <dbReference type="Pfam" id="PF04149"/>
    </source>
</evidence>
<dbReference type="InterPro" id="IPR007278">
    <property type="entry name" value="DUF397"/>
</dbReference>
<dbReference type="EMBL" id="FNST01000002">
    <property type="protein sequence ID" value="SEB79937.1"/>
    <property type="molecule type" value="Genomic_DNA"/>
</dbReference>
<proteinExistence type="predicted"/>
<gene>
    <name evidence="2" type="ORF">SAMN04490356_1722</name>
</gene>
<name>A0A1H4MAT0_STRMJ</name>
<protein>
    <recommendedName>
        <fullName evidence="1">DUF397 domain-containing protein</fullName>
    </recommendedName>
</protein>
<dbReference type="Proteomes" id="UP000198609">
    <property type="component" value="Unassembled WGS sequence"/>
</dbReference>
<reference evidence="3" key="1">
    <citation type="submission" date="2016-10" db="EMBL/GenBank/DDBJ databases">
        <authorList>
            <person name="Varghese N."/>
            <person name="Submissions S."/>
        </authorList>
    </citation>
    <scope>NUCLEOTIDE SEQUENCE [LARGE SCALE GENOMIC DNA]</scope>
    <source>
        <strain evidence="3">DSM 40318</strain>
    </source>
</reference>
<evidence type="ECO:0000313" key="3">
    <source>
        <dbReference type="Proteomes" id="UP000198609"/>
    </source>
</evidence>
<feature type="domain" description="DUF397" evidence="1">
    <location>
        <begin position="6"/>
        <end position="57"/>
    </location>
</feature>
<organism evidence="2 3">
    <name type="scientific">Streptomyces melanosporofaciens</name>
    <dbReference type="NCBI Taxonomy" id="67327"/>
    <lineage>
        <taxon>Bacteria</taxon>
        <taxon>Bacillati</taxon>
        <taxon>Actinomycetota</taxon>
        <taxon>Actinomycetes</taxon>
        <taxon>Kitasatosporales</taxon>
        <taxon>Streptomycetaceae</taxon>
        <taxon>Streptomyces</taxon>
        <taxon>Streptomyces violaceusniger group</taxon>
    </lineage>
</organism>
<dbReference type="AlphaFoldDB" id="A0A1H4MAT0"/>